<keyword evidence="3" id="KW-1185">Reference proteome</keyword>
<dbReference type="InterPro" id="IPR003779">
    <property type="entry name" value="CMD-like"/>
</dbReference>
<comment type="caution">
    <text evidence="2">The sequence shown here is derived from an EMBL/GenBank/DDBJ whole genome shotgun (WGS) entry which is preliminary data.</text>
</comment>
<dbReference type="AlphaFoldDB" id="A0A6L3VQX4"/>
<dbReference type="GO" id="GO:0051920">
    <property type="term" value="F:peroxiredoxin activity"/>
    <property type="evidence" value="ECO:0007669"/>
    <property type="project" value="InterPro"/>
</dbReference>
<feature type="domain" description="Carboxymuconolactone decarboxylase-like" evidence="1">
    <location>
        <begin position="36"/>
        <end position="117"/>
    </location>
</feature>
<dbReference type="SUPFAM" id="SSF69118">
    <property type="entry name" value="AhpD-like"/>
    <property type="match status" value="1"/>
</dbReference>
<evidence type="ECO:0000259" key="1">
    <source>
        <dbReference type="Pfam" id="PF02627"/>
    </source>
</evidence>
<dbReference type="RefSeq" id="WP_151541878.1">
    <property type="nucleotide sequence ID" value="NZ_WBMR01000061.1"/>
</dbReference>
<dbReference type="Pfam" id="PF02627">
    <property type="entry name" value="CMD"/>
    <property type="match status" value="1"/>
</dbReference>
<reference evidence="2 3" key="1">
    <citation type="submission" date="2019-09" db="EMBL/GenBank/DDBJ databases">
        <title>Actinomadura physcomitrii sp. nov., a novel actinomycete isolated from moss [Physcomitrium sphaericum (Ludw) Fuernr].</title>
        <authorList>
            <person name="Liu C."/>
            <person name="Zhuang X."/>
        </authorList>
    </citation>
    <scope>NUCLEOTIDE SEQUENCE [LARGE SCALE GENOMIC DNA]</scope>
    <source>
        <strain evidence="2 3">CYP1-1B</strain>
    </source>
</reference>
<dbReference type="Proteomes" id="UP000483004">
    <property type="component" value="Unassembled WGS sequence"/>
</dbReference>
<evidence type="ECO:0000313" key="2">
    <source>
        <dbReference type="EMBL" id="KAB2379186.1"/>
    </source>
</evidence>
<dbReference type="PANTHER" id="PTHR33570">
    <property type="entry name" value="4-CARBOXYMUCONOLACTONE DECARBOXYLASE FAMILY PROTEIN"/>
    <property type="match status" value="1"/>
</dbReference>
<evidence type="ECO:0000313" key="3">
    <source>
        <dbReference type="Proteomes" id="UP000483004"/>
    </source>
</evidence>
<dbReference type="OrthoDB" id="9802489at2"/>
<accession>A0A6L3VQX4</accession>
<gene>
    <name evidence="2" type="ORF">F9B16_21395</name>
</gene>
<proteinExistence type="predicted"/>
<dbReference type="Gene3D" id="1.20.1290.10">
    <property type="entry name" value="AhpD-like"/>
    <property type="match status" value="1"/>
</dbReference>
<dbReference type="EMBL" id="WBMR01000061">
    <property type="protein sequence ID" value="KAB2379186.1"/>
    <property type="molecule type" value="Genomic_DNA"/>
</dbReference>
<sequence length="134" mass="14214">MEDSEKPGAARAVRRTVLGDAYVDASAADPDPVAAEFQDYVTAVAWGAWARGGALTNRDRSLLVLAMTAALGRMEEFRLHAGSAHRAGVTDAEIDELLFQVTGYCGAPAGVAARRSVKQVRAERERAARDGAGR</sequence>
<dbReference type="PANTHER" id="PTHR33570:SF2">
    <property type="entry name" value="CARBOXYMUCONOLACTONE DECARBOXYLASE-LIKE DOMAIN-CONTAINING PROTEIN"/>
    <property type="match status" value="1"/>
</dbReference>
<protein>
    <submittedName>
        <fullName evidence="2">Carboxymuconolactone decarboxylase</fullName>
    </submittedName>
</protein>
<dbReference type="InterPro" id="IPR052512">
    <property type="entry name" value="4CMD/NDH-1_regulator"/>
</dbReference>
<dbReference type="InterPro" id="IPR029032">
    <property type="entry name" value="AhpD-like"/>
</dbReference>
<name>A0A6L3VQX4_9ACTN</name>
<organism evidence="2 3">
    <name type="scientific">Actinomadura montaniterrae</name>
    <dbReference type="NCBI Taxonomy" id="1803903"/>
    <lineage>
        <taxon>Bacteria</taxon>
        <taxon>Bacillati</taxon>
        <taxon>Actinomycetota</taxon>
        <taxon>Actinomycetes</taxon>
        <taxon>Streptosporangiales</taxon>
        <taxon>Thermomonosporaceae</taxon>
        <taxon>Actinomadura</taxon>
    </lineage>
</organism>